<dbReference type="InterPro" id="IPR025289">
    <property type="entry name" value="DUF4081"/>
</dbReference>
<dbReference type="OrthoDB" id="5241264at2"/>
<dbReference type="InterPro" id="IPR000182">
    <property type="entry name" value="GNAT_dom"/>
</dbReference>
<reference evidence="2 3" key="1">
    <citation type="submission" date="2018-07" db="EMBL/GenBank/DDBJ databases">
        <title>Sequencing the genomes of 1000 actinobacteria strains.</title>
        <authorList>
            <person name="Klenk H.-P."/>
        </authorList>
    </citation>
    <scope>NUCLEOTIDE SEQUENCE [LARGE SCALE GENOMIC DNA]</scope>
    <source>
        <strain evidence="2 3">DSM 14442</strain>
    </source>
</reference>
<dbReference type="GO" id="GO:0016747">
    <property type="term" value="F:acyltransferase activity, transferring groups other than amino-acyl groups"/>
    <property type="evidence" value="ECO:0007669"/>
    <property type="project" value="InterPro"/>
</dbReference>
<evidence type="ECO:0000313" key="3">
    <source>
        <dbReference type="Proteomes" id="UP000256727"/>
    </source>
</evidence>
<dbReference type="Gene3D" id="3.40.630.30">
    <property type="match status" value="1"/>
</dbReference>
<dbReference type="SUPFAM" id="SSF55729">
    <property type="entry name" value="Acyl-CoA N-acyltransferases (Nat)"/>
    <property type="match status" value="1"/>
</dbReference>
<sequence length="310" mass="33107">MVRILSRARPWSPSPDDAVRRATGGAVRVLNHADTTALTALAAADPVANCFVESILEKGRDATPARSGGPLFLGIFTQATPVTAGRPAELEAACWVGANVVPVGATAEAGALFGVALTALHRRFASVYGPREAVLPLWDELSRGPQRARQIRDDQPLMVLRGRPAVEPSPRVRPAGPEEFPVVLPACVAMFEEELGFSPLQNGAVQYRLRVEDLIRNGWSLVDLDDAGRVRFKADLGVVSASCTQIQGVWVEPSQRGQGLAAPSVAAVTEYARQTAPLVSLYVNGFNTAALRTYRTVGFEQVGTFATVLL</sequence>
<dbReference type="EMBL" id="QREH01000001">
    <property type="protein sequence ID" value="REE02550.1"/>
    <property type="molecule type" value="Genomic_DNA"/>
</dbReference>
<evidence type="ECO:0000259" key="1">
    <source>
        <dbReference type="PROSITE" id="PS51186"/>
    </source>
</evidence>
<proteinExistence type="predicted"/>
<dbReference type="AlphaFoldDB" id="A0A3D9L9M1"/>
<name>A0A3D9L9M1_9MICC</name>
<organism evidence="2 3">
    <name type="scientific">Citricoccus muralis</name>
    <dbReference type="NCBI Taxonomy" id="169134"/>
    <lineage>
        <taxon>Bacteria</taxon>
        <taxon>Bacillati</taxon>
        <taxon>Actinomycetota</taxon>
        <taxon>Actinomycetes</taxon>
        <taxon>Micrococcales</taxon>
        <taxon>Micrococcaceae</taxon>
        <taxon>Citricoccus</taxon>
    </lineage>
</organism>
<protein>
    <recommendedName>
        <fullName evidence="1">N-acetyltransferase domain-containing protein</fullName>
    </recommendedName>
</protein>
<keyword evidence="3" id="KW-1185">Reference proteome</keyword>
<dbReference type="Pfam" id="PF00583">
    <property type="entry name" value="Acetyltransf_1"/>
    <property type="match status" value="1"/>
</dbReference>
<comment type="caution">
    <text evidence="2">The sequence shown here is derived from an EMBL/GenBank/DDBJ whole genome shotgun (WGS) entry which is preliminary data.</text>
</comment>
<dbReference type="PROSITE" id="PS51186">
    <property type="entry name" value="GNAT"/>
    <property type="match status" value="1"/>
</dbReference>
<feature type="domain" description="N-acetyltransferase" evidence="1">
    <location>
        <begin position="170"/>
        <end position="310"/>
    </location>
</feature>
<dbReference type="InterPro" id="IPR016181">
    <property type="entry name" value="Acyl_CoA_acyltransferase"/>
</dbReference>
<dbReference type="Proteomes" id="UP000256727">
    <property type="component" value="Unassembled WGS sequence"/>
</dbReference>
<gene>
    <name evidence="2" type="ORF">C8E99_0323</name>
</gene>
<dbReference type="Pfam" id="PF13312">
    <property type="entry name" value="DUF4081"/>
    <property type="match status" value="1"/>
</dbReference>
<evidence type="ECO:0000313" key="2">
    <source>
        <dbReference type="EMBL" id="REE02550.1"/>
    </source>
</evidence>
<dbReference type="RefSeq" id="WP_115930804.1">
    <property type="nucleotide sequence ID" value="NZ_QREH01000001.1"/>
</dbReference>
<accession>A0A3D9L9M1</accession>